<dbReference type="EMBL" id="BMHE01000052">
    <property type="protein sequence ID" value="GGA07393.1"/>
    <property type="molecule type" value="Genomic_DNA"/>
</dbReference>
<proteinExistence type="predicted"/>
<organism evidence="1 2">
    <name type="scientific">Paenibacillus marchantiophytorum</name>
    <dbReference type="NCBI Taxonomy" id="1619310"/>
    <lineage>
        <taxon>Bacteria</taxon>
        <taxon>Bacillati</taxon>
        <taxon>Bacillota</taxon>
        <taxon>Bacilli</taxon>
        <taxon>Bacillales</taxon>
        <taxon>Paenibacillaceae</taxon>
        <taxon>Paenibacillus</taxon>
    </lineage>
</organism>
<sequence length="54" mass="6113">MVFTEGKVAIIFDTTVGLRTLIISNFLMSTLQKHQQGDLELLFATETLLPFALW</sequence>
<comment type="caution">
    <text evidence="1">The sequence shown here is derived from an EMBL/GenBank/DDBJ whole genome shotgun (WGS) entry which is preliminary data.</text>
</comment>
<name>A0ABQ1FF26_9BACL</name>
<gene>
    <name evidence="1" type="ORF">GCM10008018_61440</name>
</gene>
<keyword evidence="2" id="KW-1185">Reference proteome</keyword>
<reference evidence="2" key="1">
    <citation type="journal article" date="2019" name="Int. J. Syst. Evol. Microbiol.">
        <title>The Global Catalogue of Microorganisms (GCM) 10K type strain sequencing project: providing services to taxonomists for standard genome sequencing and annotation.</title>
        <authorList>
            <consortium name="The Broad Institute Genomics Platform"/>
            <consortium name="The Broad Institute Genome Sequencing Center for Infectious Disease"/>
            <person name="Wu L."/>
            <person name="Ma J."/>
        </authorList>
    </citation>
    <scope>NUCLEOTIDE SEQUENCE [LARGE SCALE GENOMIC DNA]</scope>
    <source>
        <strain evidence="2">CGMCC 1.15043</strain>
    </source>
</reference>
<evidence type="ECO:0000313" key="2">
    <source>
        <dbReference type="Proteomes" id="UP000615455"/>
    </source>
</evidence>
<dbReference type="Proteomes" id="UP000615455">
    <property type="component" value="Unassembled WGS sequence"/>
</dbReference>
<evidence type="ECO:0000313" key="1">
    <source>
        <dbReference type="EMBL" id="GGA07393.1"/>
    </source>
</evidence>
<accession>A0ABQ1FF26</accession>
<protein>
    <submittedName>
        <fullName evidence="1">Uncharacterized protein</fullName>
    </submittedName>
</protein>